<feature type="chain" id="PRO_5002892167" evidence="2">
    <location>
        <begin position="27"/>
        <end position="92"/>
    </location>
</feature>
<name>B9SYZ3_RICCO</name>
<proteinExistence type="predicted"/>
<protein>
    <submittedName>
        <fullName evidence="3">Uncharacterized protein</fullName>
    </submittedName>
</protein>
<evidence type="ECO:0000256" key="1">
    <source>
        <dbReference type="SAM" id="MobiDB-lite"/>
    </source>
</evidence>
<dbReference type="AlphaFoldDB" id="B9SYZ3"/>
<dbReference type="InterPro" id="IPR010800">
    <property type="entry name" value="GRP"/>
</dbReference>
<reference evidence="4" key="1">
    <citation type="journal article" date="2010" name="Nat. Biotechnol.">
        <title>Draft genome sequence of the oilseed species Ricinus communis.</title>
        <authorList>
            <person name="Chan A.P."/>
            <person name="Crabtree J."/>
            <person name="Zhao Q."/>
            <person name="Lorenzi H."/>
            <person name="Orvis J."/>
            <person name="Puiu D."/>
            <person name="Melake-Berhan A."/>
            <person name="Jones K.M."/>
            <person name="Redman J."/>
            <person name="Chen G."/>
            <person name="Cahoon E.B."/>
            <person name="Gedil M."/>
            <person name="Stanke M."/>
            <person name="Haas B.J."/>
            <person name="Wortman J.R."/>
            <person name="Fraser-Liggett C.M."/>
            <person name="Ravel J."/>
            <person name="Rabinowicz P.D."/>
        </authorList>
    </citation>
    <scope>NUCLEOTIDE SEQUENCE [LARGE SCALE GENOMIC DNA]</scope>
    <source>
        <strain evidence="4">cv. Hale</strain>
    </source>
</reference>
<dbReference type="InParanoid" id="B9SYZ3"/>
<evidence type="ECO:0000313" key="3">
    <source>
        <dbReference type="EMBL" id="EEF31189.1"/>
    </source>
</evidence>
<keyword evidence="2" id="KW-0732">Signal</keyword>
<dbReference type="OMA" id="AVNEDKY"/>
<evidence type="ECO:0000313" key="4">
    <source>
        <dbReference type="Proteomes" id="UP000008311"/>
    </source>
</evidence>
<keyword evidence="4" id="KW-1185">Reference proteome</keyword>
<accession>B9SYZ3</accession>
<feature type="compositionally biased region" description="Gly residues" evidence="1">
    <location>
        <begin position="43"/>
        <end position="78"/>
    </location>
</feature>
<gene>
    <name evidence="3" type="ORF">RCOM_0547270</name>
</gene>
<sequence length="92" mass="9264">MASSKNVLLLALAFALVLFISSGVSSREVEAVPTQKDVQADGNGHGRGNGYGHGRGNGYGNKGHGRGNYGHGGHGHSAGHGVAAETQAENGK</sequence>
<dbReference type="EMBL" id="EQ974261">
    <property type="protein sequence ID" value="EEF31189.1"/>
    <property type="molecule type" value="Genomic_DNA"/>
</dbReference>
<organism evidence="3 4">
    <name type="scientific">Ricinus communis</name>
    <name type="common">Castor bean</name>
    <dbReference type="NCBI Taxonomy" id="3988"/>
    <lineage>
        <taxon>Eukaryota</taxon>
        <taxon>Viridiplantae</taxon>
        <taxon>Streptophyta</taxon>
        <taxon>Embryophyta</taxon>
        <taxon>Tracheophyta</taxon>
        <taxon>Spermatophyta</taxon>
        <taxon>Magnoliopsida</taxon>
        <taxon>eudicotyledons</taxon>
        <taxon>Gunneridae</taxon>
        <taxon>Pentapetalae</taxon>
        <taxon>rosids</taxon>
        <taxon>fabids</taxon>
        <taxon>Malpighiales</taxon>
        <taxon>Euphorbiaceae</taxon>
        <taxon>Acalyphoideae</taxon>
        <taxon>Acalypheae</taxon>
        <taxon>Ricinus</taxon>
    </lineage>
</organism>
<dbReference type="KEGG" id="rcu:8269011"/>
<dbReference type="Proteomes" id="UP000008311">
    <property type="component" value="Unassembled WGS sequence"/>
</dbReference>
<evidence type="ECO:0000256" key="2">
    <source>
        <dbReference type="SAM" id="SignalP"/>
    </source>
</evidence>
<dbReference type="Pfam" id="PF07172">
    <property type="entry name" value="GRP"/>
    <property type="match status" value="1"/>
</dbReference>
<feature type="signal peptide" evidence="2">
    <location>
        <begin position="1"/>
        <end position="26"/>
    </location>
</feature>
<feature type="region of interest" description="Disordered" evidence="1">
    <location>
        <begin position="25"/>
        <end position="92"/>
    </location>
</feature>